<comment type="caution">
    <text evidence="1">The sequence shown here is derived from an EMBL/GenBank/DDBJ whole genome shotgun (WGS) entry which is preliminary data.</text>
</comment>
<dbReference type="EMBL" id="LLXL01001511">
    <property type="protein sequence ID" value="PKK64075.1"/>
    <property type="molecule type" value="Genomic_DNA"/>
</dbReference>
<proteinExistence type="predicted"/>
<evidence type="ECO:0000313" key="1">
    <source>
        <dbReference type="EMBL" id="PKK64075.1"/>
    </source>
</evidence>
<gene>
    <name evidence="1" type="ORF">RhiirC2_757241</name>
</gene>
<reference evidence="1 2" key="2">
    <citation type="submission" date="2017-10" db="EMBL/GenBank/DDBJ databases">
        <title>Extensive intraspecific genome diversity in a model arbuscular mycorrhizal fungus.</title>
        <authorList>
            <person name="Chen E.C.H."/>
            <person name="Morin E."/>
            <person name="Baudet D."/>
            <person name="Noel J."/>
            <person name="Ndikumana S."/>
            <person name="Charron P."/>
            <person name="St-Onge C."/>
            <person name="Giorgi J."/>
            <person name="Grigoriev I.V."/>
            <person name="Roux C."/>
            <person name="Martin F.M."/>
            <person name="Corradi N."/>
        </authorList>
    </citation>
    <scope>NUCLEOTIDE SEQUENCE [LARGE SCALE GENOMIC DNA]</scope>
    <source>
        <strain evidence="1 2">C2</strain>
    </source>
</reference>
<protein>
    <recommendedName>
        <fullName evidence="3">TLDc domain-containing protein</fullName>
    </recommendedName>
</protein>
<sequence>MNNSYLGPSFGENDLIIWCDVSEKLVCFSKSSFYEKPIRETKDYFDVEECEIFQIV</sequence>
<reference evidence="1 2" key="1">
    <citation type="submission" date="2016-04" db="EMBL/GenBank/DDBJ databases">
        <title>Genome analyses suggest a sexual origin of heterokaryosis in a supposedly ancient asexual fungus.</title>
        <authorList>
            <person name="Ropars J."/>
            <person name="Sedzielewska K."/>
            <person name="Noel J."/>
            <person name="Charron P."/>
            <person name="Farinelli L."/>
            <person name="Marton T."/>
            <person name="Kruger M."/>
            <person name="Pelin A."/>
            <person name="Brachmann A."/>
            <person name="Corradi N."/>
        </authorList>
    </citation>
    <scope>NUCLEOTIDE SEQUENCE [LARGE SCALE GENOMIC DNA]</scope>
    <source>
        <strain evidence="1 2">C2</strain>
    </source>
</reference>
<name>A0A2N1MR10_9GLOM</name>
<dbReference type="AlphaFoldDB" id="A0A2N1MR10"/>
<evidence type="ECO:0000313" key="2">
    <source>
        <dbReference type="Proteomes" id="UP000233469"/>
    </source>
</evidence>
<organism evidence="1 2">
    <name type="scientific">Rhizophagus irregularis</name>
    <dbReference type="NCBI Taxonomy" id="588596"/>
    <lineage>
        <taxon>Eukaryota</taxon>
        <taxon>Fungi</taxon>
        <taxon>Fungi incertae sedis</taxon>
        <taxon>Mucoromycota</taxon>
        <taxon>Glomeromycotina</taxon>
        <taxon>Glomeromycetes</taxon>
        <taxon>Glomerales</taxon>
        <taxon>Glomeraceae</taxon>
        <taxon>Rhizophagus</taxon>
    </lineage>
</organism>
<evidence type="ECO:0008006" key="3">
    <source>
        <dbReference type="Google" id="ProtNLM"/>
    </source>
</evidence>
<accession>A0A2N1MR10</accession>
<dbReference type="Proteomes" id="UP000233469">
    <property type="component" value="Unassembled WGS sequence"/>
</dbReference>